<feature type="region of interest" description="Disordered" evidence="1">
    <location>
        <begin position="1"/>
        <end position="28"/>
    </location>
</feature>
<proteinExistence type="predicted"/>
<evidence type="ECO:0000256" key="1">
    <source>
        <dbReference type="SAM" id="MobiDB-lite"/>
    </source>
</evidence>
<dbReference type="PANTHER" id="PTHR14386">
    <property type="entry name" value="PROTEIN FAM204A"/>
    <property type="match status" value="1"/>
</dbReference>
<organism evidence="2 3">
    <name type="scientific">Rhododendron williamsianum</name>
    <dbReference type="NCBI Taxonomy" id="262921"/>
    <lineage>
        <taxon>Eukaryota</taxon>
        <taxon>Viridiplantae</taxon>
        <taxon>Streptophyta</taxon>
        <taxon>Embryophyta</taxon>
        <taxon>Tracheophyta</taxon>
        <taxon>Spermatophyta</taxon>
        <taxon>Magnoliopsida</taxon>
        <taxon>eudicotyledons</taxon>
        <taxon>Gunneridae</taxon>
        <taxon>Pentapetalae</taxon>
        <taxon>asterids</taxon>
        <taxon>Ericales</taxon>
        <taxon>Ericaceae</taxon>
        <taxon>Ericoideae</taxon>
        <taxon>Rhodoreae</taxon>
        <taxon>Rhododendron</taxon>
    </lineage>
</organism>
<name>A0A6A4M804_9ERIC</name>
<dbReference type="AlphaFoldDB" id="A0A6A4M804"/>
<feature type="region of interest" description="Disordered" evidence="1">
    <location>
        <begin position="51"/>
        <end position="80"/>
    </location>
</feature>
<gene>
    <name evidence="2" type="ORF">C3L33_01390</name>
</gene>
<dbReference type="Proteomes" id="UP000428333">
    <property type="component" value="Linkage Group LG01"/>
</dbReference>
<feature type="non-terminal residue" evidence="2">
    <location>
        <position position="1"/>
    </location>
</feature>
<dbReference type="InterPro" id="IPR037690">
    <property type="entry name" value="FAM204A"/>
</dbReference>
<evidence type="ECO:0000313" key="2">
    <source>
        <dbReference type="EMBL" id="KAE9466705.1"/>
    </source>
</evidence>
<dbReference type="OrthoDB" id="639110at2759"/>
<accession>A0A6A4M804</accession>
<comment type="caution">
    <text evidence="2">The sequence shown here is derived from an EMBL/GenBank/DDBJ whole genome shotgun (WGS) entry which is preliminary data.</text>
</comment>
<feature type="compositionally biased region" description="Basic and acidic residues" evidence="1">
    <location>
        <begin position="59"/>
        <end position="80"/>
    </location>
</feature>
<sequence>MEEDSDDERREAAIASTPPLQPNFNPSGITQAQLTKFQELHRRRLQIKARSKIRNKAKGMPDKTSKSRFKNPDAKDLTEEISSKEIDDSSASVLNGSAMKNTLSLPKETATVLVGAKKRQKLHWGLDTKESQSRKFREDTAEATLSESMIFIGKNSSMQKALLTSKGVEVFSASFQGSGVKENAVNMRDGHNEIIVPVFAALHISFHQQLVSAFCWQRKNYH</sequence>
<protein>
    <submittedName>
        <fullName evidence="2">Uncharacterized protein</fullName>
    </submittedName>
</protein>
<evidence type="ECO:0000313" key="3">
    <source>
        <dbReference type="Proteomes" id="UP000428333"/>
    </source>
</evidence>
<dbReference type="PANTHER" id="PTHR14386:SF2">
    <property type="entry name" value="PROTEIN FAM204A"/>
    <property type="match status" value="1"/>
</dbReference>
<keyword evidence="3" id="KW-1185">Reference proteome</keyword>
<reference evidence="2 3" key="1">
    <citation type="journal article" date="2019" name="Genome Biol. Evol.">
        <title>The Rhododendron genome and chromosomal organization provide insight into shared whole-genome duplications across the heath family (Ericaceae).</title>
        <authorList>
            <person name="Soza V.L."/>
            <person name="Lindsley D."/>
            <person name="Waalkes A."/>
            <person name="Ramage E."/>
            <person name="Patwardhan R.P."/>
            <person name="Burton J.N."/>
            <person name="Adey A."/>
            <person name="Kumar A."/>
            <person name="Qiu R."/>
            <person name="Shendure J."/>
            <person name="Hall B."/>
        </authorList>
    </citation>
    <scope>NUCLEOTIDE SEQUENCE [LARGE SCALE GENOMIC DNA]</scope>
    <source>
        <strain evidence="2">RSF 1966-606</strain>
    </source>
</reference>
<dbReference type="EMBL" id="QEFC01000080">
    <property type="protein sequence ID" value="KAE9466705.1"/>
    <property type="molecule type" value="Genomic_DNA"/>
</dbReference>